<gene>
    <name evidence="3" type="ORF">MOO45_04055</name>
</gene>
<organism evidence="3 4">
    <name type="scientific">Bombilactobacillus folatiphilus</name>
    <dbReference type="NCBI Taxonomy" id="2923362"/>
    <lineage>
        <taxon>Bacteria</taxon>
        <taxon>Bacillati</taxon>
        <taxon>Bacillota</taxon>
        <taxon>Bacilli</taxon>
        <taxon>Lactobacillales</taxon>
        <taxon>Lactobacillaceae</taxon>
        <taxon>Bombilactobacillus</taxon>
    </lineage>
</organism>
<dbReference type="RefSeq" id="WP_249515100.1">
    <property type="nucleotide sequence ID" value="NZ_CP093366.1"/>
</dbReference>
<dbReference type="EMBL" id="CP093366">
    <property type="protein sequence ID" value="UQS82822.1"/>
    <property type="molecule type" value="Genomic_DNA"/>
</dbReference>
<sequence length="110" mass="12692">MEKYQPHQGDIVKVHFDPSLGHEQKGYRPALIISQDIMSLTSPFIWIVPISHGNYDHPLHIKLDKGTITDGTIFVEQLKSIDFLKRKVIYIEKVPNNILMEVLNNIKETL</sequence>
<evidence type="ECO:0000313" key="4">
    <source>
        <dbReference type="Proteomes" id="UP000831495"/>
    </source>
</evidence>
<dbReference type="SUPFAM" id="SSF50118">
    <property type="entry name" value="Cell growth inhibitor/plasmid maintenance toxic component"/>
    <property type="match status" value="1"/>
</dbReference>
<dbReference type="InterPro" id="IPR003477">
    <property type="entry name" value="PemK-like"/>
</dbReference>
<dbReference type="PANTHER" id="PTHR33988">
    <property type="entry name" value="ENDORIBONUCLEASE MAZF-RELATED"/>
    <property type="match status" value="1"/>
</dbReference>
<keyword evidence="2" id="KW-1277">Toxin-antitoxin system</keyword>
<evidence type="ECO:0000256" key="1">
    <source>
        <dbReference type="ARBA" id="ARBA00007521"/>
    </source>
</evidence>
<comment type="similarity">
    <text evidence="1">Belongs to the PemK/MazF family.</text>
</comment>
<reference evidence="3" key="1">
    <citation type="journal article" date="2022" name="Int. J. Syst. Evol. Microbiol.">
        <title>Apilactobacillus apisilvae sp. nov., Nicolia spurrieriana gen. nov. sp. nov., Bombilactobacillus folatiphilus sp. nov. and Bombilactobacillus thymidiniphilus sp. nov., four new lactic acid bacterial isolates from stingless bees Tetragonula carbonaria and Austroplebeia australis.</title>
        <authorList>
            <person name="Oliphant S.A."/>
            <person name="Watson-Haigh N.S."/>
            <person name="Sumby K.M."/>
            <person name="Gardner J."/>
            <person name="Groom S."/>
            <person name="Jiranek V."/>
        </authorList>
    </citation>
    <scope>NUCLEOTIDE SEQUENCE</scope>
    <source>
        <strain evidence="3">SG4_D2</strain>
    </source>
</reference>
<evidence type="ECO:0000313" key="3">
    <source>
        <dbReference type="EMBL" id="UQS82822.1"/>
    </source>
</evidence>
<dbReference type="Pfam" id="PF02452">
    <property type="entry name" value="PemK_toxin"/>
    <property type="match status" value="1"/>
</dbReference>
<proteinExistence type="inferred from homology"/>
<accession>A0ABY4PB68</accession>
<dbReference type="Proteomes" id="UP000831495">
    <property type="component" value="Chromosome"/>
</dbReference>
<dbReference type="PANTHER" id="PTHR33988:SF3">
    <property type="entry name" value="ENDORIBONUCLEASE TOXIN CHPB-RELATED"/>
    <property type="match status" value="1"/>
</dbReference>
<keyword evidence="4" id="KW-1185">Reference proteome</keyword>
<evidence type="ECO:0000256" key="2">
    <source>
        <dbReference type="ARBA" id="ARBA00022649"/>
    </source>
</evidence>
<name>A0ABY4PB68_9LACO</name>
<dbReference type="Gene3D" id="2.30.30.110">
    <property type="match status" value="1"/>
</dbReference>
<protein>
    <submittedName>
        <fullName evidence="3">Type II toxin-antitoxin system PemK/MazF family toxin</fullName>
    </submittedName>
</protein>
<dbReference type="InterPro" id="IPR011067">
    <property type="entry name" value="Plasmid_toxin/cell-grow_inhib"/>
</dbReference>